<dbReference type="RefSeq" id="WP_091697513.1">
    <property type="nucleotide sequence ID" value="NZ_FPCG01000006.1"/>
</dbReference>
<dbReference type="NCBIfam" id="TIGR01525">
    <property type="entry name" value="ATPase-IB_hvy"/>
    <property type="match status" value="1"/>
</dbReference>
<dbReference type="InterPro" id="IPR008250">
    <property type="entry name" value="ATPase_P-typ_transduc_dom_A_sf"/>
</dbReference>
<feature type="transmembrane region" description="Helical" evidence="6">
    <location>
        <begin position="572"/>
        <end position="599"/>
    </location>
</feature>
<dbReference type="Proteomes" id="UP000198881">
    <property type="component" value="Unassembled WGS sequence"/>
</dbReference>
<reference evidence="8 9" key="1">
    <citation type="submission" date="2016-10" db="EMBL/GenBank/DDBJ databases">
        <authorList>
            <person name="de Groot N.N."/>
        </authorList>
    </citation>
    <scope>NUCLEOTIDE SEQUENCE [LARGE SCALE GENOMIC DNA]</scope>
    <source>
        <strain evidence="8 9">CGMCC 1.7054</strain>
    </source>
</reference>
<keyword evidence="6" id="KW-0067">ATP-binding</keyword>
<dbReference type="STRING" id="574650.SAMN04487966_10671"/>
<sequence>MAVQRITGALRSYPWVLATLGALIVVILLELSGQQQLAQLIASVFALGTAAWTSVGMVRDLMRGHWGIDILAVTAIVSTVVVGEYLAALVVCLMLTGGEALEDYAARRAKKDLSALLERAPRVAHLLQANGSVQDVPLEQVQPGDRLLVRPAEVVPVDGTLAAGADGLDVAADFDESSLTGESLPVTRSSGDAVLSGSLNGQQAVTVIATATAEHSQYARILALVKDAAESQAPMVRLADRYAVPFTLVAYLIGGLAWWFSGDPVRFAEVLVVATPCPLLIAAPVAFMGGMSRAAKNGVIVKSGGIIETLGSVQTAAFDKTGTLTYGRPELLAVRPDPAAGLGEDELLRLAASAEQYSVHVLADSIRTGAEARGLVLATSDDAREEATNGVIATLEGRTVIVGKHAYVRAHTTELTQAELQPGESAVYVGVDGVFAGTLILSDRLRGNASATLRELDRLGVHRTLMLTGDAQTTARHIAAQAGITQVEAELLPQDKVRLVGEVQPRPVMMVGDGVNDVPVLAVADVGVAMGARGSTAASESADVVILTDDISRAAVAVSVGQRTLAVAKQSIWVGIALSLVLMGVAAFGVIPAIVGALFQEVVDVVAILNALRAMRAGRGELKDFSSLADPELESIREAAGT</sequence>
<dbReference type="Gene3D" id="2.70.150.10">
    <property type="entry name" value="Calcium-transporting ATPase, cytoplasmic transduction domain A"/>
    <property type="match status" value="1"/>
</dbReference>
<keyword evidence="5 6" id="KW-0472">Membrane</keyword>
<dbReference type="GO" id="GO:0015086">
    <property type="term" value="F:cadmium ion transmembrane transporter activity"/>
    <property type="evidence" value="ECO:0007669"/>
    <property type="project" value="TreeGrafter"/>
</dbReference>
<dbReference type="InterPro" id="IPR051014">
    <property type="entry name" value="Cation_Transport_ATPase_IB"/>
</dbReference>
<evidence type="ECO:0000256" key="4">
    <source>
        <dbReference type="ARBA" id="ARBA00022989"/>
    </source>
</evidence>
<evidence type="ECO:0000313" key="9">
    <source>
        <dbReference type="Proteomes" id="UP000198881"/>
    </source>
</evidence>
<dbReference type="SUPFAM" id="SSF81653">
    <property type="entry name" value="Calcium ATPase, transduction domain A"/>
    <property type="match status" value="1"/>
</dbReference>
<dbReference type="GO" id="GO:0016887">
    <property type="term" value="F:ATP hydrolysis activity"/>
    <property type="evidence" value="ECO:0007669"/>
    <property type="project" value="InterPro"/>
</dbReference>
<dbReference type="InterPro" id="IPR023214">
    <property type="entry name" value="HAD_sf"/>
</dbReference>
<dbReference type="PANTHER" id="PTHR48085:SF5">
    <property type="entry name" value="CADMIUM_ZINC-TRANSPORTING ATPASE HMA4-RELATED"/>
    <property type="match status" value="1"/>
</dbReference>
<keyword evidence="9" id="KW-1185">Reference proteome</keyword>
<evidence type="ECO:0000256" key="1">
    <source>
        <dbReference type="ARBA" id="ARBA00004651"/>
    </source>
</evidence>
<dbReference type="InterPro" id="IPR001757">
    <property type="entry name" value="P_typ_ATPase"/>
</dbReference>
<accession>A0A1I7MMQ8</accession>
<dbReference type="InterPro" id="IPR059000">
    <property type="entry name" value="ATPase_P-type_domA"/>
</dbReference>
<dbReference type="InterPro" id="IPR018303">
    <property type="entry name" value="ATPase_P-typ_P_site"/>
</dbReference>
<dbReference type="SUPFAM" id="SSF56784">
    <property type="entry name" value="HAD-like"/>
    <property type="match status" value="1"/>
</dbReference>
<feature type="transmembrane region" description="Helical" evidence="6">
    <location>
        <begin position="12"/>
        <end position="31"/>
    </location>
</feature>
<keyword evidence="4 6" id="KW-1133">Transmembrane helix</keyword>
<dbReference type="InterPro" id="IPR023299">
    <property type="entry name" value="ATPase_P-typ_cyto_dom_N"/>
</dbReference>
<feature type="transmembrane region" description="Helical" evidence="6">
    <location>
        <begin position="70"/>
        <end position="95"/>
    </location>
</feature>
<dbReference type="InterPro" id="IPR027256">
    <property type="entry name" value="P-typ_ATPase_IB"/>
</dbReference>
<dbReference type="PRINTS" id="PR00119">
    <property type="entry name" value="CATATPASE"/>
</dbReference>
<evidence type="ECO:0000259" key="7">
    <source>
        <dbReference type="Pfam" id="PF00122"/>
    </source>
</evidence>
<dbReference type="GO" id="GO:0046872">
    <property type="term" value="F:metal ion binding"/>
    <property type="evidence" value="ECO:0007669"/>
    <property type="project" value="UniProtKB-KW"/>
</dbReference>
<dbReference type="Gene3D" id="3.40.50.1000">
    <property type="entry name" value="HAD superfamily/HAD-like"/>
    <property type="match status" value="1"/>
</dbReference>
<evidence type="ECO:0000313" key="8">
    <source>
        <dbReference type="EMBL" id="SFV23159.1"/>
    </source>
</evidence>
<dbReference type="NCBIfam" id="TIGR01494">
    <property type="entry name" value="ATPase_P-type"/>
    <property type="match status" value="1"/>
</dbReference>
<keyword evidence="6" id="KW-1003">Cell membrane</keyword>
<dbReference type="GO" id="GO:0005524">
    <property type="term" value="F:ATP binding"/>
    <property type="evidence" value="ECO:0007669"/>
    <property type="project" value="UniProtKB-UniRule"/>
</dbReference>
<dbReference type="GO" id="GO:0005886">
    <property type="term" value="C:plasma membrane"/>
    <property type="evidence" value="ECO:0007669"/>
    <property type="project" value="UniProtKB-SubCell"/>
</dbReference>
<feature type="transmembrane region" description="Helical" evidence="6">
    <location>
        <begin position="38"/>
        <end position="58"/>
    </location>
</feature>
<dbReference type="GO" id="GO:0019829">
    <property type="term" value="F:ATPase-coupled monoatomic cation transmembrane transporter activity"/>
    <property type="evidence" value="ECO:0007669"/>
    <property type="project" value="InterPro"/>
</dbReference>
<feature type="transmembrane region" description="Helical" evidence="6">
    <location>
        <begin position="267"/>
        <end position="287"/>
    </location>
</feature>
<dbReference type="Pfam" id="PF00122">
    <property type="entry name" value="E1-E2_ATPase"/>
    <property type="match status" value="1"/>
</dbReference>
<dbReference type="PANTHER" id="PTHR48085">
    <property type="entry name" value="CADMIUM/ZINC-TRANSPORTING ATPASE HMA2-RELATED"/>
    <property type="match status" value="1"/>
</dbReference>
<organism evidence="8 9">
    <name type="scientific">Micrococcus terreus</name>
    <dbReference type="NCBI Taxonomy" id="574650"/>
    <lineage>
        <taxon>Bacteria</taxon>
        <taxon>Bacillati</taxon>
        <taxon>Actinomycetota</taxon>
        <taxon>Actinomycetes</taxon>
        <taxon>Micrococcales</taxon>
        <taxon>Micrococcaceae</taxon>
        <taxon>Micrococcus</taxon>
    </lineage>
</organism>
<dbReference type="Pfam" id="PF00702">
    <property type="entry name" value="Hydrolase"/>
    <property type="match status" value="1"/>
</dbReference>
<keyword evidence="6" id="KW-0547">Nucleotide-binding</keyword>
<name>A0A1I7MMQ8_9MICC</name>
<dbReference type="Gene3D" id="3.40.1110.10">
    <property type="entry name" value="Calcium-transporting ATPase, cytoplasmic domain N"/>
    <property type="match status" value="1"/>
</dbReference>
<dbReference type="InterPro" id="IPR023298">
    <property type="entry name" value="ATPase_P-typ_TM_dom_sf"/>
</dbReference>
<dbReference type="AlphaFoldDB" id="A0A1I7MMQ8"/>
<dbReference type="InterPro" id="IPR036412">
    <property type="entry name" value="HAD-like_sf"/>
</dbReference>
<evidence type="ECO:0000256" key="6">
    <source>
        <dbReference type="RuleBase" id="RU362081"/>
    </source>
</evidence>
<evidence type="ECO:0000256" key="3">
    <source>
        <dbReference type="ARBA" id="ARBA00022692"/>
    </source>
</evidence>
<dbReference type="NCBIfam" id="TIGR01512">
    <property type="entry name" value="ATPase-IB2_Cd"/>
    <property type="match status" value="1"/>
</dbReference>
<evidence type="ECO:0000256" key="5">
    <source>
        <dbReference type="ARBA" id="ARBA00023136"/>
    </source>
</evidence>
<comment type="subcellular location">
    <subcellularLocation>
        <location evidence="1">Cell membrane</location>
        <topology evidence="1">Multi-pass membrane protein</topology>
    </subcellularLocation>
</comment>
<feature type="domain" description="P-type ATPase A" evidence="7">
    <location>
        <begin position="120"/>
        <end position="226"/>
    </location>
</feature>
<dbReference type="PROSITE" id="PS00154">
    <property type="entry name" value="ATPASE_E1_E2"/>
    <property type="match status" value="1"/>
</dbReference>
<evidence type="ECO:0000256" key="2">
    <source>
        <dbReference type="ARBA" id="ARBA00006024"/>
    </source>
</evidence>
<keyword evidence="3 6" id="KW-0812">Transmembrane</keyword>
<keyword evidence="6" id="KW-0479">Metal-binding</keyword>
<dbReference type="OrthoDB" id="7059309at2"/>
<feature type="transmembrane region" description="Helical" evidence="6">
    <location>
        <begin position="242"/>
        <end position="261"/>
    </location>
</feature>
<protein>
    <submittedName>
        <fullName evidence="8">Heavy metal-(Cd/Co/Hg/Pb/Zn)-translocating P-type ATPase</fullName>
    </submittedName>
</protein>
<proteinExistence type="inferred from homology"/>
<dbReference type="EMBL" id="FPCG01000006">
    <property type="protein sequence ID" value="SFV23159.1"/>
    <property type="molecule type" value="Genomic_DNA"/>
</dbReference>
<dbReference type="SUPFAM" id="SSF81665">
    <property type="entry name" value="Calcium ATPase, transmembrane domain M"/>
    <property type="match status" value="1"/>
</dbReference>
<gene>
    <name evidence="8" type="ORF">SAMN04487966_10671</name>
</gene>
<comment type="similarity">
    <text evidence="2 6">Belongs to the cation transport ATPase (P-type) (TC 3.A.3) family. Type IB subfamily.</text>
</comment>